<feature type="domain" description="MacB-like periplasmic core" evidence="8">
    <location>
        <begin position="20"/>
        <end position="210"/>
    </location>
</feature>
<proteinExistence type="predicted"/>
<feature type="transmembrane region" description="Helical" evidence="6">
    <location>
        <begin position="265"/>
        <end position="287"/>
    </location>
</feature>
<keyword evidence="3 6" id="KW-0812">Transmembrane</keyword>
<keyword evidence="9" id="KW-0449">Lipoprotein</keyword>
<dbReference type="InterPro" id="IPR003838">
    <property type="entry name" value="ABC3_permease_C"/>
</dbReference>
<reference evidence="9" key="1">
    <citation type="submission" date="2018-06" db="EMBL/GenBank/DDBJ databases">
        <authorList>
            <person name="Zhirakovskaya E."/>
        </authorList>
    </citation>
    <scope>NUCLEOTIDE SEQUENCE</scope>
</reference>
<evidence type="ECO:0000313" key="9">
    <source>
        <dbReference type="EMBL" id="VAX20645.1"/>
    </source>
</evidence>
<dbReference type="GO" id="GO:0044874">
    <property type="term" value="P:lipoprotein localization to outer membrane"/>
    <property type="evidence" value="ECO:0007669"/>
    <property type="project" value="TreeGrafter"/>
</dbReference>
<gene>
    <name evidence="9" type="ORF">MNBD_NITROSPINAE02-1519</name>
</gene>
<evidence type="ECO:0000256" key="6">
    <source>
        <dbReference type="SAM" id="Phobius"/>
    </source>
</evidence>
<protein>
    <submittedName>
        <fullName evidence="9">Lipoprotein release ABC-type transport system, LolE-like permease protein</fullName>
    </submittedName>
</protein>
<dbReference type="InterPro" id="IPR051447">
    <property type="entry name" value="Lipoprotein-release_system"/>
</dbReference>
<dbReference type="EMBL" id="UOGE01000060">
    <property type="protein sequence ID" value="VAX20645.1"/>
    <property type="molecule type" value="Genomic_DNA"/>
</dbReference>
<evidence type="ECO:0000256" key="5">
    <source>
        <dbReference type="ARBA" id="ARBA00023136"/>
    </source>
</evidence>
<dbReference type="Pfam" id="PF12704">
    <property type="entry name" value="MacB_PCD"/>
    <property type="match status" value="1"/>
</dbReference>
<evidence type="ECO:0000256" key="4">
    <source>
        <dbReference type="ARBA" id="ARBA00022989"/>
    </source>
</evidence>
<dbReference type="Pfam" id="PF02687">
    <property type="entry name" value="FtsX"/>
    <property type="match status" value="1"/>
</dbReference>
<sequence>MGINIFSFAFRNVGRNKSRTLITVGAMAFAGGLMILYASLMEGMLTTFERNAVGMSVGEMQLHAPGYRENPDLYKKISGVDDIIARLNTQGFEAAMRLYGFGLAAAGANSSGVTLRGVDMKRETQVTQLYRHMLKGSWLDEADPKGVVIGRKLARTLGIWLGDEVIIVSQAADGSMANDLYNVKGILKSVGEMIDRSGFFMTENAFRELMGVASGAHEIAIVRRNINEKLSAAIKKVSAVAPNAEAKTWRELMPVIAKMLDTNQAGVFIMLLITYTAIGMVTLNAMLMNVFERIREFGVMKAIGVTPWQIISIIFAEAMIQAFFACVIALILGVSLSLYFQTHGIDLSTIAGSSLANIGGVAFDPVWKSRVTANSVLTPIAVLVGIVALAVIYPGVKAAVIRPVEAIHHI</sequence>
<dbReference type="GO" id="GO:0098797">
    <property type="term" value="C:plasma membrane protein complex"/>
    <property type="evidence" value="ECO:0007669"/>
    <property type="project" value="TreeGrafter"/>
</dbReference>
<comment type="subcellular location">
    <subcellularLocation>
        <location evidence="1">Cell membrane</location>
        <topology evidence="1">Multi-pass membrane protein</topology>
    </subcellularLocation>
</comment>
<feature type="transmembrane region" description="Helical" evidence="6">
    <location>
        <begin position="21"/>
        <end position="40"/>
    </location>
</feature>
<evidence type="ECO:0000256" key="1">
    <source>
        <dbReference type="ARBA" id="ARBA00004651"/>
    </source>
</evidence>
<evidence type="ECO:0000256" key="2">
    <source>
        <dbReference type="ARBA" id="ARBA00022475"/>
    </source>
</evidence>
<accession>A0A3B1CP00</accession>
<keyword evidence="2" id="KW-1003">Cell membrane</keyword>
<feature type="transmembrane region" description="Helical" evidence="6">
    <location>
        <begin position="373"/>
        <end position="393"/>
    </location>
</feature>
<feature type="domain" description="ABC3 transporter permease C-terminal" evidence="7">
    <location>
        <begin position="269"/>
        <end position="394"/>
    </location>
</feature>
<name>A0A3B1CP00_9ZZZZ</name>
<dbReference type="AlphaFoldDB" id="A0A3B1CP00"/>
<dbReference type="PANTHER" id="PTHR30489">
    <property type="entry name" value="LIPOPROTEIN-RELEASING SYSTEM TRANSMEMBRANE PROTEIN LOLE"/>
    <property type="match status" value="1"/>
</dbReference>
<evidence type="ECO:0000256" key="3">
    <source>
        <dbReference type="ARBA" id="ARBA00022692"/>
    </source>
</evidence>
<evidence type="ECO:0000259" key="7">
    <source>
        <dbReference type="Pfam" id="PF02687"/>
    </source>
</evidence>
<keyword evidence="4 6" id="KW-1133">Transmembrane helix</keyword>
<dbReference type="InterPro" id="IPR025857">
    <property type="entry name" value="MacB_PCD"/>
</dbReference>
<keyword evidence="5 6" id="KW-0472">Membrane</keyword>
<organism evidence="9">
    <name type="scientific">hydrothermal vent metagenome</name>
    <dbReference type="NCBI Taxonomy" id="652676"/>
    <lineage>
        <taxon>unclassified sequences</taxon>
        <taxon>metagenomes</taxon>
        <taxon>ecological metagenomes</taxon>
    </lineage>
</organism>
<dbReference type="PANTHER" id="PTHR30489:SF0">
    <property type="entry name" value="LIPOPROTEIN-RELEASING SYSTEM TRANSMEMBRANE PROTEIN LOLE"/>
    <property type="match status" value="1"/>
</dbReference>
<evidence type="ECO:0000259" key="8">
    <source>
        <dbReference type="Pfam" id="PF12704"/>
    </source>
</evidence>